<dbReference type="InterPro" id="IPR035905">
    <property type="entry name" value="Barstar-like_sf"/>
</dbReference>
<evidence type="ECO:0000259" key="2">
    <source>
        <dbReference type="Pfam" id="PF01337"/>
    </source>
</evidence>
<keyword evidence="4" id="KW-1185">Reference proteome</keyword>
<accession>A0ABZ1GH22</accession>
<protein>
    <submittedName>
        <fullName evidence="3">Barstar family protein</fullName>
    </submittedName>
</protein>
<evidence type="ECO:0000313" key="4">
    <source>
        <dbReference type="Proteomes" id="UP001335325"/>
    </source>
</evidence>
<sequence length="117" mass="12516">MTHERAGRLVVALDLDGATDKDGLMDGCARAPDMPGWFGRNRDALADSRADHPVRPEGAVERGLLIVVDGRLPYATARPAEWETAREVFAEAVRRTPALTVALTLGGSSQPRADLPG</sequence>
<evidence type="ECO:0000256" key="1">
    <source>
        <dbReference type="ARBA" id="ARBA00006845"/>
    </source>
</evidence>
<gene>
    <name evidence="3" type="ORF">OIE73_06425</name>
</gene>
<feature type="domain" description="Barstar (barnase inhibitor)" evidence="2">
    <location>
        <begin position="10"/>
        <end position="96"/>
    </location>
</feature>
<evidence type="ECO:0000313" key="3">
    <source>
        <dbReference type="EMBL" id="WSD05430.1"/>
    </source>
</evidence>
<dbReference type="Gene3D" id="3.30.370.10">
    <property type="entry name" value="Barstar-like"/>
    <property type="match status" value="1"/>
</dbReference>
<name>A0ABZ1GH22_9ACTN</name>
<dbReference type="Pfam" id="PF01337">
    <property type="entry name" value="Barstar"/>
    <property type="match status" value="1"/>
</dbReference>
<dbReference type="SUPFAM" id="SSF52038">
    <property type="entry name" value="Barstar-related"/>
    <property type="match status" value="1"/>
</dbReference>
<reference evidence="3 4" key="1">
    <citation type="submission" date="2022-10" db="EMBL/GenBank/DDBJ databases">
        <title>The complete genomes of actinobacterial strains from the NBC collection.</title>
        <authorList>
            <person name="Joergensen T.S."/>
            <person name="Alvarez Arevalo M."/>
            <person name="Sterndorff E.B."/>
            <person name="Faurdal D."/>
            <person name="Vuksanovic O."/>
            <person name="Mourched A.-S."/>
            <person name="Charusanti P."/>
            <person name="Shaw S."/>
            <person name="Blin K."/>
            <person name="Weber T."/>
        </authorList>
    </citation>
    <scope>NUCLEOTIDE SEQUENCE [LARGE SCALE GENOMIC DNA]</scope>
    <source>
        <strain evidence="3 4">NBC 01753</strain>
    </source>
</reference>
<proteinExistence type="inferred from homology"/>
<dbReference type="RefSeq" id="WP_326751674.1">
    <property type="nucleotide sequence ID" value="NZ_CP109134.1"/>
</dbReference>
<dbReference type="InterPro" id="IPR000468">
    <property type="entry name" value="Barstar"/>
</dbReference>
<dbReference type="GeneID" id="91542189"/>
<dbReference type="Proteomes" id="UP001335325">
    <property type="component" value="Chromosome"/>
</dbReference>
<organism evidence="3 4">
    <name type="scientific">Streptomyces hirsutus</name>
    <dbReference type="NCBI Taxonomy" id="35620"/>
    <lineage>
        <taxon>Bacteria</taxon>
        <taxon>Bacillati</taxon>
        <taxon>Actinomycetota</taxon>
        <taxon>Actinomycetes</taxon>
        <taxon>Kitasatosporales</taxon>
        <taxon>Streptomycetaceae</taxon>
        <taxon>Streptomyces</taxon>
    </lineage>
</organism>
<comment type="similarity">
    <text evidence="1">Belongs to the barstar family.</text>
</comment>
<dbReference type="EMBL" id="CP109134">
    <property type="protein sequence ID" value="WSD05430.1"/>
    <property type="molecule type" value="Genomic_DNA"/>
</dbReference>